<comment type="subcellular location">
    <subcellularLocation>
        <location evidence="2">Cell outer membrane</location>
    </subcellularLocation>
</comment>
<dbReference type="PANTHER" id="PTHR10612:SF34">
    <property type="entry name" value="APOLIPOPROTEIN D"/>
    <property type="match status" value="1"/>
</dbReference>
<dbReference type="AlphaFoldDB" id="A0A444MD32"/>
<keyword evidence="2" id="KW-0449">Lipoprotein</keyword>
<dbReference type="PRINTS" id="PR01171">
    <property type="entry name" value="BCTLIPOCALIN"/>
</dbReference>
<dbReference type="GO" id="GO:0006950">
    <property type="term" value="P:response to stress"/>
    <property type="evidence" value="ECO:0007669"/>
    <property type="project" value="UniProtKB-ARBA"/>
</dbReference>
<name>A0A444MD32_9RHOB</name>
<comment type="subunit">
    <text evidence="2">Homodimer.</text>
</comment>
<keyword evidence="5" id="KW-1185">Reference proteome</keyword>
<organism evidence="4 5">
    <name type="scientific">Falsigemmobacter intermedius</name>
    <dbReference type="NCBI Taxonomy" id="1553448"/>
    <lineage>
        <taxon>Bacteria</taxon>
        <taxon>Pseudomonadati</taxon>
        <taxon>Pseudomonadota</taxon>
        <taxon>Alphaproteobacteria</taxon>
        <taxon>Rhodobacterales</taxon>
        <taxon>Paracoccaceae</taxon>
        <taxon>Falsigemmobacter</taxon>
    </lineage>
</organism>
<dbReference type="RefSeq" id="WP_128487822.1">
    <property type="nucleotide sequence ID" value="NZ_JBHLXB010000056.1"/>
</dbReference>
<feature type="domain" description="Lipocalin/cytosolic fatty-acid binding" evidence="3">
    <location>
        <begin position="13"/>
        <end position="159"/>
    </location>
</feature>
<dbReference type="PROSITE" id="PS00213">
    <property type="entry name" value="LIPOCALIN"/>
    <property type="match status" value="1"/>
</dbReference>
<dbReference type="GO" id="GO:0009279">
    <property type="term" value="C:cell outer membrane"/>
    <property type="evidence" value="ECO:0007669"/>
    <property type="project" value="UniProtKB-SubCell"/>
</dbReference>
<protein>
    <recommendedName>
        <fullName evidence="2">Outer membrane lipoprotein Blc</fullName>
    </recommendedName>
</protein>
<sequence>MSTSHDVTTVASVDLQRYLGLWYEICRLPMKYEDATARDITAHYSLQDNGKIRVDNRCIDEDGKPTQSIGEAEALDASNAKLTVTFLPELLRWIPFTKGDYWILKLDPEYRLSLVGDPQREFLWLLAREPQVSAAEQEDYLGHAQALGYDLSKLITPRQSGKTVSDAMLETAGARR</sequence>
<dbReference type="InterPro" id="IPR000566">
    <property type="entry name" value="Lipocln_cytosolic_FA-bd_dom"/>
</dbReference>
<dbReference type="Gene3D" id="2.40.128.20">
    <property type="match status" value="1"/>
</dbReference>
<dbReference type="GO" id="GO:0008289">
    <property type="term" value="F:lipid binding"/>
    <property type="evidence" value="ECO:0007669"/>
    <property type="project" value="UniProtKB-UniRule"/>
</dbReference>
<dbReference type="Proteomes" id="UP000287168">
    <property type="component" value="Unassembled WGS sequence"/>
</dbReference>
<dbReference type="InterPro" id="IPR022272">
    <property type="entry name" value="Lipocalin_CS"/>
</dbReference>
<dbReference type="InterPro" id="IPR012674">
    <property type="entry name" value="Calycin"/>
</dbReference>
<comment type="function">
    <text evidence="2">Involved in the storage or transport of lipids necessary for membrane maintenance under stressful conditions. Displays a binding preference for lysophospholipids.</text>
</comment>
<evidence type="ECO:0000256" key="2">
    <source>
        <dbReference type="PIRNR" id="PIRNR036893"/>
    </source>
</evidence>
<keyword evidence="2" id="KW-0472">Membrane</keyword>
<dbReference type="Pfam" id="PF08212">
    <property type="entry name" value="Lipocalin_2"/>
    <property type="match status" value="1"/>
</dbReference>
<comment type="similarity">
    <text evidence="1 2">Belongs to the calycin superfamily. Lipocalin family.</text>
</comment>
<accession>A0A444MD32</accession>
<keyword evidence="2" id="KW-0998">Cell outer membrane</keyword>
<dbReference type="EMBL" id="SBLC01000008">
    <property type="protein sequence ID" value="RWY42247.1"/>
    <property type="molecule type" value="Genomic_DNA"/>
</dbReference>
<keyword evidence="2" id="KW-0446">Lipid-binding</keyword>
<proteinExistence type="inferred from homology"/>
<evidence type="ECO:0000313" key="5">
    <source>
        <dbReference type="Proteomes" id="UP000287168"/>
    </source>
</evidence>
<evidence type="ECO:0000256" key="1">
    <source>
        <dbReference type="ARBA" id="ARBA00006889"/>
    </source>
</evidence>
<dbReference type="CDD" id="cd19438">
    <property type="entry name" value="lipocalin_Blc-like"/>
    <property type="match status" value="1"/>
</dbReference>
<comment type="caution">
    <text evidence="4">The sequence shown here is derived from an EMBL/GenBank/DDBJ whole genome shotgun (WGS) entry which is preliminary data.</text>
</comment>
<gene>
    <name evidence="4" type="ORF">EP867_07660</name>
</gene>
<evidence type="ECO:0000313" key="4">
    <source>
        <dbReference type="EMBL" id="RWY42247.1"/>
    </source>
</evidence>
<dbReference type="PANTHER" id="PTHR10612">
    <property type="entry name" value="APOLIPOPROTEIN D"/>
    <property type="match status" value="1"/>
</dbReference>
<dbReference type="OrthoDB" id="594739at2"/>
<dbReference type="InterPro" id="IPR047202">
    <property type="entry name" value="Lipocalin_Blc-like_dom"/>
</dbReference>
<evidence type="ECO:0000259" key="3">
    <source>
        <dbReference type="Pfam" id="PF08212"/>
    </source>
</evidence>
<reference evidence="4 5" key="1">
    <citation type="journal article" date="2015" name="Int. J. Syst. Evol. Microbiol.">
        <title>Gemmobacter intermedius sp. nov., isolated from a white stork (Ciconia ciconia).</title>
        <authorList>
            <person name="Kampfer P."/>
            <person name="Jerzak L."/>
            <person name="Wilharm G."/>
            <person name="Golke J."/>
            <person name="Busse H.J."/>
            <person name="Glaeser S.P."/>
        </authorList>
    </citation>
    <scope>NUCLEOTIDE SEQUENCE [LARGE SCALE GENOMIC DNA]</scope>
    <source>
        <strain evidence="4 5">119/4</strain>
    </source>
</reference>
<dbReference type="InterPro" id="IPR002446">
    <property type="entry name" value="Lipocalin_bac"/>
</dbReference>
<dbReference type="PIRSF" id="PIRSF036893">
    <property type="entry name" value="Lipocalin_ApoD"/>
    <property type="match status" value="1"/>
</dbReference>
<dbReference type="SUPFAM" id="SSF50814">
    <property type="entry name" value="Lipocalins"/>
    <property type="match status" value="1"/>
</dbReference>
<dbReference type="InterPro" id="IPR022271">
    <property type="entry name" value="Lipocalin_ApoD"/>
</dbReference>